<dbReference type="GO" id="GO:0016757">
    <property type="term" value="F:glycosyltransferase activity"/>
    <property type="evidence" value="ECO:0007669"/>
    <property type="project" value="UniProtKB-ARBA"/>
</dbReference>
<feature type="domain" description="Glycoside hydrolase family 65 C-terminal" evidence="7">
    <location>
        <begin position="719"/>
        <end position="778"/>
    </location>
</feature>
<evidence type="ECO:0000313" key="9">
    <source>
        <dbReference type="EMBL" id="MTB72509.1"/>
    </source>
</evidence>
<feature type="domain" description="Glycoside hydrolase family 65 N-terminal" evidence="8">
    <location>
        <begin position="25"/>
        <end position="291"/>
    </location>
</feature>
<dbReference type="SUPFAM" id="SSF74650">
    <property type="entry name" value="Galactose mutarotase-like"/>
    <property type="match status" value="1"/>
</dbReference>
<feature type="domain" description="Glycoside hydrolase family 65 central catalytic" evidence="6">
    <location>
        <begin position="347"/>
        <end position="709"/>
    </location>
</feature>
<dbReference type="AlphaFoldDB" id="A0A6I3IVK7"/>
<dbReference type="PANTHER" id="PTHR11051">
    <property type="entry name" value="GLYCOSYL HYDROLASE-RELATED"/>
    <property type="match status" value="1"/>
</dbReference>
<proteinExistence type="inferred from homology"/>
<name>A0A6I3IVK7_9MICO</name>
<dbReference type="Pfam" id="PF03636">
    <property type="entry name" value="Glyco_hydro_65N"/>
    <property type="match status" value="1"/>
</dbReference>
<dbReference type="PANTHER" id="PTHR11051:SF13">
    <property type="entry name" value="GLYCOSYL TRANSFERASE"/>
    <property type="match status" value="1"/>
</dbReference>
<dbReference type="Proteomes" id="UP000431092">
    <property type="component" value="Unassembled WGS sequence"/>
</dbReference>
<dbReference type="InterPro" id="IPR005194">
    <property type="entry name" value="Glyco_hydro_65_C"/>
</dbReference>
<evidence type="ECO:0000256" key="4">
    <source>
        <dbReference type="PIRSR" id="PIRSR036289-51"/>
    </source>
</evidence>
<keyword evidence="10" id="KW-1185">Reference proteome</keyword>
<sequence length="833" mass="94087">MTPLHLTADPLDRTRFPVEPWRFVETEYSGDDLGTTETLFAVGNGYLGMRGNPPEGREAHTHGTFINGFHETWDIRHAEQAFGFAKVGQTIVNVPDSKLMKLYIDDEPLLLSVADLVHYERALDFRSGRQTRDVEVRTASGKRVRICSTRMVSFTERHLALMTLEVTLLEGDAPIVVSSQIINRQDGKDEYHVRAAAMGEGHDPRKAAAFSQRVLEPQSHWHSDRRMILGYRTAQSGMTLAVGADHTIETEAAYEELIDSDQDRGRKIYRIDAKQGQTVTITKAVSYHTSRGVPVRELVDRCRRTLDRVREHGVDFYVEQQREWMDRYWANTDVEVEGHPALQQAIRWSLFQLAQASARADQMGIAAKGVTGSGYEGHYFWDTEVYVVPFLTYTSPEVARNALRARVQMLPKARERARDLSQRGALFPWRTINGEEASAYYAAGTAQYHIDADVAFAFSKFHDITGDVGFMARDGIDVLVETARMWADLGFWRENGDRTFQIHGVTGPDEYTTVVNNNLFTNVMARDNLERAARAVRELRETDPSGYARLVRRLRLEDEEVVEWDACAEHMEIPYDDELGIHPQDDHFIDREVWDLSRTDPTKRPLLLHYHPLVIYRFQVLKQADVVLALFLQGDRFSLEEKRRDFDYYDPITTGDSTLSAVVQSIIAAEVGYADMALKYFYSGLFVDLADLHRNTSDGVHIASAGGVWNALVHGFAGMRDYHGTLSFDPRMPDAWPQLTFPIRLRGTRIRVTVRQESIAFEVEEGTRVDLSVRGVSYAVTAGSPVTVPLDGQGERRASLQGSHPVIGDLRTDGSIISAGVPDPDQWRPGGPH</sequence>
<dbReference type="Gene3D" id="2.70.98.40">
    <property type="entry name" value="Glycoside hydrolase, family 65, N-terminal domain"/>
    <property type="match status" value="1"/>
</dbReference>
<evidence type="ECO:0000256" key="1">
    <source>
        <dbReference type="ARBA" id="ARBA00006768"/>
    </source>
</evidence>
<evidence type="ECO:0000256" key="3">
    <source>
        <dbReference type="PIRSR" id="PIRSR036289-50"/>
    </source>
</evidence>
<evidence type="ECO:0000259" key="7">
    <source>
        <dbReference type="Pfam" id="PF03633"/>
    </source>
</evidence>
<feature type="binding site" evidence="4">
    <location>
        <begin position="381"/>
        <end position="382"/>
    </location>
    <ligand>
        <name>substrate</name>
    </ligand>
</feature>
<reference evidence="9 10" key="1">
    <citation type="submission" date="2019-11" db="EMBL/GenBank/DDBJ databases">
        <title>Whole genome sequencing identifies a novel species of the genus Arsenicicoccus isolated from human blood.</title>
        <authorList>
            <person name="Jeong J.H."/>
            <person name="Kweon O.J."/>
            <person name="Kim H.R."/>
            <person name="Kim T.-H."/>
            <person name="Ha S.-M."/>
            <person name="Lee M.-K."/>
        </authorList>
    </citation>
    <scope>NUCLEOTIDE SEQUENCE [LARGE SCALE GENOMIC DNA]</scope>
    <source>
        <strain evidence="9 10">MKL-02</strain>
    </source>
</reference>
<dbReference type="InterPro" id="IPR011013">
    <property type="entry name" value="Gal_mutarotase_sf_dom"/>
</dbReference>
<dbReference type="Gene3D" id="2.60.420.10">
    <property type="entry name" value="Maltose phosphorylase, domain 3"/>
    <property type="match status" value="1"/>
</dbReference>
<organism evidence="9 10">
    <name type="scientific">Arsenicicoccus cauae</name>
    <dbReference type="NCBI Taxonomy" id="2663847"/>
    <lineage>
        <taxon>Bacteria</taxon>
        <taxon>Bacillati</taxon>
        <taxon>Actinomycetota</taxon>
        <taxon>Actinomycetes</taxon>
        <taxon>Micrococcales</taxon>
        <taxon>Intrasporangiaceae</taxon>
        <taxon>Arsenicicoccus</taxon>
    </lineage>
</organism>
<gene>
    <name evidence="9" type="ORF">GGG17_11130</name>
</gene>
<dbReference type="InterPro" id="IPR008928">
    <property type="entry name" value="6-hairpin_glycosidase_sf"/>
</dbReference>
<dbReference type="InterPro" id="IPR037018">
    <property type="entry name" value="GH65_N"/>
</dbReference>
<feature type="region of interest" description="Disordered" evidence="5">
    <location>
        <begin position="811"/>
        <end position="833"/>
    </location>
</feature>
<dbReference type="GO" id="GO:0005975">
    <property type="term" value="P:carbohydrate metabolic process"/>
    <property type="evidence" value="ECO:0007669"/>
    <property type="project" value="InterPro"/>
</dbReference>
<dbReference type="RefSeq" id="WP_311966620.1">
    <property type="nucleotide sequence ID" value="NZ_WLVL01000039.1"/>
</dbReference>
<dbReference type="SUPFAM" id="SSF48208">
    <property type="entry name" value="Six-hairpin glycosidases"/>
    <property type="match status" value="1"/>
</dbReference>
<comment type="similarity">
    <text evidence="1">Belongs to the glycosyl hydrolase 65 family.</text>
</comment>
<dbReference type="InterPro" id="IPR017045">
    <property type="entry name" value="Malt_Pase/Glycosyl_Hdrlase"/>
</dbReference>
<evidence type="ECO:0000256" key="5">
    <source>
        <dbReference type="SAM" id="MobiDB-lite"/>
    </source>
</evidence>
<dbReference type="InterPro" id="IPR005196">
    <property type="entry name" value="Glyco_hydro_65_N"/>
</dbReference>
<dbReference type="GO" id="GO:0030246">
    <property type="term" value="F:carbohydrate binding"/>
    <property type="evidence" value="ECO:0007669"/>
    <property type="project" value="InterPro"/>
</dbReference>
<dbReference type="InterPro" id="IPR012341">
    <property type="entry name" value="6hp_glycosidase-like_sf"/>
</dbReference>
<dbReference type="GO" id="GO:0004553">
    <property type="term" value="F:hydrolase activity, hydrolyzing O-glycosyl compounds"/>
    <property type="evidence" value="ECO:0007669"/>
    <property type="project" value="TreeGrafter"/>
</dbReference>
<comment type="caution">
    <text evidence="9">The sequence shown here is derived from an EMBL/GenBank/DDBJ whole genome shotgun (WGS) entry which is preliminary data.</text>
</comment>
<feature type="active site" description="Proton donor" evidence="3">
    <location>
        <position position="510"/>
    </location>
</feature>
<dbReference type="EMBL" id="WLVL01000039">
    <property type="protein sequence ID" value="MTB72509.1"/>
    <property type="molecule type" value="Genomic_DNA"/>
</dbReference>
<accession>A0A6I3IVK7</accession>
<dbReference type="PIRSF" id="PIRSF036289">
    <property type="entry name" value="Glycosyl_hydrolase_malt_phosph"/>
    <property type="match status" value="1"/>
</dbReference>
<keyword evidence="2" id="KW-0326">Glycosidase</keyword>
<evidence type="ECO:0000259" key="8">
    <source>
        <dbReference type="Pfam" id="PF03636"/>
    </source>
</evidence>
<dbReference type="InterPro" id="IPR005195">
    <property type="entry name" value="Glyco_hydro_65_M"/>
</dbReference>
<feature type="binding site" evidence="4">
    <location>
        <begin position="622"/>
        <end position="623"/>
    </location>
    <ligand>
        <name>substrate</name>
    </ligand>
</feature>
<evidence type="ECO:0000313" key="10">
    <source>
        <dbReference type="Proteomes" id="UP000431092"/>
    </source>
</evidence>
<keyword evidence="9" id="KW-0378">Hydrolase</keyword>
<protein>
    <submittedName>
        <fullName evidence="9">Glycoside hydrolase family 65 protein</fullName>
    </submittedName>
</protein>
<dbReference type="Gene3D" id="1.50.10.10">
    <property type="match status" value="1"/>
</dbReference>
<dbReference type="Pfam" id="PF03632">
    <property type="entry name" value="Glyco_hydro_65m"/>
    <property type="match status" value="1"/>
</dbReference>
<dbReference type="Pfam" id="PF03633">
    <property type="entry name" value="Glyco_hydro_65C"/>
    <property type="match status" value="1"/>
</dbReference>
<evidence type="ECO:0000259" key="6">
    <source>
        <dbReference type="Pfam" id="PF03632"/>
    </source>
</evidence>
<evidence type="ECO:0000256" key="2">
    <source>
        <dbReference type="ARBA" id="ARBA00023295"/>
    </source>
</evidence>